<dbReference type="EMBL" id="DS028096">
    <property type="protein sequence ID" value="KMP06194.1"/>
    <property type="molecule type" value="Genomic_DNA"/>
</dbReference>
<dbReference type="Proteomes" id="UP000054565">
    <property type="component" value="Unassembled WGS sequence"/>
</dbReference>
<dbReference type="AlphaFoldDB" id="A0A0J6YGJ8"/>
<reference evidence="2" key="1">
    <citation type="journal article" date="2010" name="Genome Res.">
        <title>Population genomic sequencing of Coccidioides fungi reveals recent hybridization and transposon control.</title>
        <authorList>
            <person name="Neafsey D.E."/>
            <person name="Barker B.M."/>
            <person name="Sharpton T.J."/>
            <person name="Stajich J.E."/>
            <person name="Park D.J."/>
            <person name="Whiston E."/>
            <person name="Hung C.-Y."/>
            <person name="McMahan C."/>
            <person name="White J."/>
            <person name="Sykes S."/>
            <person name="Heiman D."/>
            <person name="Young S."/>
            <person name="Zeng Q."/>
            <person name="Abouelleil A."/>
            <person name="Aftuck L."/>
            <person name="Bessette D."/>
            <person name="Brown A."/>
            <person name="FitzGerald M."/>
            <person name="Lui A."/>
            <person name="Macdonald J.P."/>
            <person name="Priest M."/>
            <person name="Orbach M.J."/>
            <person name="Galgiani J.N."/>
            <person name="Kirkland T.N."/>
            <person name="Cole G.T."/>
            <person name="Birren B.W."/>
            <person name="Henn M.R."/>
            <person name="Taylor J.W."/>
            <person name="Rounsley S.D."/>
        </authorList>
    </citation>
    <scope>NUCLEOTIDE SEQUENCE [LARGE SCALE GENOMIC DNA]</scope>
    <source>
        <strain evidence="2">RMSCC 2394</strain>
    </source>
</reference>
<accession>A0A0J6YGJ8</accession>
<proteinExistence type="predicted"/>
<protein>
    <submittedName>
        <fullName evidence="1">Uncharacterized protein</fullName>
    </submittedName>
</protein>
<name>A0A0J6YGJ8_COCIT</name>
<evidence type="ECO:0000313" key="2">
    <source>
        <dbReference type="Proteomes" id="UP000054565"/>
    </source>
</evidence>
<evidence type="ECO:0000313" key="1">
    <source>
        <dbReference type="EMBL" id="KMP06194.1"/>
    </source>
</evidence>
<sequence length="107" mass="12099">MVKETKIETGNVKATNIIKELNIEDTPVSITQSVFKRRIEAAKPFFRSVTSFAFSIRNATHGNIDRIAVHPRRHPMSSGFLFELVEQHAVLLILKQPMSPLAKNTEI</sequence>
<organism evidence="1 2">
    <name type="scientific">Coccidioides immitis RMSCC 2394</name>
    <dbReference type="NCBI Taxonomy" id="404692"/>
    <lineage>
        <taxon>Eukaryota</taxon>
        <taxon>Fungi</taxon>
        <taxon>Dikarya</taxon>
        <taxon>Ascomycota</taxon>
        <taxon>Pezizomycotina</taxon>
        <taxon>Eurotiomycetes</taxon>
        <taxon>Eurotiomycetidae</taxon>
        <taxon>Onygenales</taxon>
        <taxon>Onygenaceae</taxon>
        <taxon>Coccidioides</taxon>
    </lineage>
</organism>
<gene>
    <name evidence="1" type="ORF">CIRG_05875</name>
</gene>